<protein>
    <submittedName>
        <fullName evidence="2">Protoheme IX farnesyltransferase</fullName>
    </submittedName>
</protein>
<keyword evidence="2" id="KW-0808">Transferase</keyword>
<dbReference type="STRING" id="1029756.W911_05465"/>
<gene>
    <name evidence="2" type="ORF">W911_05465</name>
</gene>
<dbReference type="EMBL" id="CP006912">
    <property type="protein sequence ID" value="AHB47964.1"/>
    <property type="molecule type" value="Genomic_DNA"/>
</dbReference>
<dbReference type="GO" id="GO:0016740">
    <property type="term" value="F:transferase activity"/>
    <property type="evidence" value="ECO:0007669"/>
    <property type="project" value="UniProtKB-KW"/>
</dbReference>
<dbReference type="HOGENOM" id="CLU_3153732_0_0_5"/>
<keyword evidence="1" id="KW-0812">Transmembrane</keyword>
<dbReference type="AlphaFoldDB" id="V5SDD6"/>
<sequence>MQEAVVTDGMDEEAKRLKRQRLKSLAIGVGLAFLVVLFYLATIVRMGN</sequence>
<evidence type="ECO:0000313" key="2">
    <source>
        <dbReference type="EMBL" id="AHB47964.1"/>
    </source>
</evidence>
<keyword evidence="1" id="KW-0472">Membrane</keyword>
<name>V5SDD6_9HYPH</name>
<proteinExistence type="predicted"/>
<dbReference type="PATRIC" id="fig|1029756.8.peg.1150"/>
<evidence type="ECO:0000256" key="1">
    <source>
        <dbReference type="SAM" id="Phobius"/>
    </source>
</evidence>
<keyword evidence="3" id="KW-1185">Reference proteome</keyword>
<evidence type="ECO:0000313" key="3">
    <source>
        <dbReference type="Proteomes" id="UP000018542"/>
    </source>
</evidence>
<keyword evidence="1" id="KW-1133">Transmembrane helix</keyword>
<dbReference type="KEGG" id="hni:W911_05465"/>
<reference evidence="2 3" key="1">
    <citation type="journal article" date="2014" name="Genome Announc.">
        <title>Complete Genome Sequence of Hyphomicrobium nitrativorans Strain NL23, a Denitrifying Bacterium Isolated from Biofilm of a Methanol-Fed Denitrification System Treating Seawater at the Montreal Biodome.</title>
        <authorList>
            <person name="Martineau C."/>
            <person name="Villeneuve C."/>
            <person name="Mauffrey F."/>
            <person name="Villemur R."/>
        </authorList>
    </citation>
    <scope>NUCLEOTIDE SEQUENCE [LARGE SCALE GENOMIC DNA]</scope>
    <source>
        <strain evidence="2">NL23</strain>
    </source>
</reference>
<organism evidence="2 3">
    <name type="scientific">Hyphomicrobium nitrativorans NL23</name>
    <dbReference type="NCBI Taxonomy" id="1029756"/>
    <lineage>
        <taxon>Bacteria</taxon>
        <taxon>Pseudomonadati</taxon>
        <taxon>Pseudomonadota</taxon>
        <taxon>Alphaproteobacteria</taxon>
        <taxon>Hyphomicrobiales</taxon>
        <taxon>Hyphomicrobiaceae</taxon>
        <taxon>Hyphomicrobium</taxon>
    </lineage>
</organism>
<accession>V5SDD6</accession>
<feature type="transmembrane region" description="Helical" evidence="1">
    <location>
        <begin position="25"/>
        <end position="44"/>
    </location>
</feature>
<dbReference type="Proteomes" id="UP000018542">
    <property type="component" value="Chromosome"/>
</dbReference>